<keyword evidence="3" id="KW-1185">Reference proteome</keyword>
<evidence type="ECO:0000313" key="3">
    <source>
        <dbReference type="Proteomes" id="UP001157069"/>
    </source>
</evidence>
<dbReference type="EMBL" id="BSVA01000001">
    <property type="protein sequence ID" value="GMA92067.1"/>
    <property type="molecule type" value="Genomic_DNA"/>
</dbReference>
<name>A0ABQ6JUT6_9MICO</name>
<sequence length="471" mass="49043">MSRLGIRAPRWRVLAMATIAALAVTTLGGCVPGGETARSEVRELRLYTGAIPEPAPLVANSMGALEMPMPPTDPTDEAAWKAYEIAAQEYLEAVQNTSGDAMSFAMQVGELAEATRNSDEASVAAWQSLLVAAGIAVGYGTDAVEVSGMQGSGIPMTDGELRLHALLGASTVRMPLTQLADVIGALGVFDETDLAEALYADLQSLLATDFGIVFTVLDPEVFTTLHHGKPHTVPLDEVTVTGAQAALILRLLSIDLLTLGDESGVVPAGADEAPVVISTAGWSARAAADGPCGTGEEAPWEVEGRRNVGKGLGWSFGELVGNVPGFDGPKLAYQSAQAALAIASVMAKMAAMQSTFSMGGAPLVRTKDRTAGERREIAIALSYPTETLEDVRQCLSALLAPLGIDLSDHLGAPHPGSTSSSTRRTTACSPAPSAAAPRPIVSRPPRTASRPSRCSGSPRRSVFPREPSPRR</sequence>
<organism evidence="2 3">
    <name type="scientific">Homoserinibacter gongjuensis</name>
    <dbReference type="NCBI Taxonomy" id="1162968"/>
    <lineage>
        <taxon>Bacteria</taxon>
        <taxon>Bacillati</taxon>
        <taxon>Actinomycetota</taxon>
        <taxon>Actinomycetes</taxon>
        <taxon>Micrococcales</taxon>
        <taxon>Microbacteriaceae</taxon>
        <taxon>Homoserinibacter</taxon>
    </lineage>
</organism>
<gene>
    <name evidence="2" type="ORF">GCM10025869_25960</name>
</gene>
<accession>A0ABQ6JUT6</accession>
<protein>
    <recommendedName>
        <fullName evidence="4">DUF4439 domain-containing protein</fullName>
    </recommendedName>
</protein>
<feature type="region of interest" description="Disordered" evidence="1">
    <location>
        <begin position="408"/>
        <end position="471"/>
    </location>
</feature>
<dbReference type="RefSeq" id="WP_284300703.1">
    <property type="nucleotide sequence ID" value="NZ_BSVA01000001.1"/>
</dbReference>
<reference evidence="3" key="1">
    <citation type="journal article" date="2019" name="Int. J. Syst. Evol. Microbiol.">
        <title>The Global Catalogue of Microorganisms (GCM) 10K type strain sequencing project: providing services to taxonomists for standard genome sequencing and annotation.</title>
        <authorList>
            <consortium name="The Broad Institute Genomics Platform"/>
            <consortium name="The Broad Institute Genome Sequencing Center for Infectious Disease"/>
            <person name="Wu L."/>
            <person name="Ma J."/>
        </authorList>
    </citation>
    <scope>NUCLEOTIDE SEQUENCE [LARGE SCALE GENOMIC DNA]</scope>
    <source>
        <strain evidence="3">NBRC 108755</strain>
    </source>
</reference>
<feature type="compositionally biased region" description="Low complexity" evidence="1">
    <location>
        <begin position="417"/>
        <end position="461"/>
    </location>
</feature>
<comment type="caution">
    <text evidence="2">The sequence shown here is derived from an EMBL/GenBank/DDBJ whole genome shotgun (WGS) entry which is preliminary data.</text>
</comment>
<evidence type="ECO:0000313" key="2">
    <source>
        <dbReference type="EMBL" id="GMA92067.1"/>
    </source>
</evidence>
<dbReference type="Proteomes" id="UP001157069">
    <property type="component" value="Unassembled WGS sequence"/>
</dbReference>
<evidence type="ECO:0008006" key="4">
    <source>
        <dbReference type="Google" id="ProtNLM"/>
    </source>
</evidence>
<proteinExistence type="predicted"/>
<dbReference type="PROSITE" id="PS51257">
    <property type="entry name" value="PROKAR_LIPOPROTEIN"/>
    <property type="match status" value="1"/>
</dbReference>
<evidence type="ECO:0000256" key="1">
    <source>
        <dbReference type="SAM" id="MobiDB-lite"/>
    </source>
</evidence>